<accession>A0A2P6MQM4</accession>
<comment type="caution">
    <text evidence="1">The sequence shown here is derived from an EMBL/GenBank/DDBJ whole genome shotgun (WGS) entry which is preliminary data.</text>
</comment>
<evidence type="ECO:0000313" key="1">
    <source>
        <dbReference type="EMBL" id="PRP73992.1"/>
    </source>
</evidence>
<organism evidence="1 2">
    <name type="scientific">Planoprotostelium fungivorum</name>
    <dbReference type="NCBI Taxonomy" id="1890364"/>
    <lineage>
        <taxon>Eukaryota</taxon>
        <taxon>Amoebozoa</taxon>
        <taxon>Evosea</taxon>
        <taxon>Variosea</taxon>
        <taxon>Cavosteliida</taxon>
        <taxon>Cavosteliaceae</taxon>
        <taxon>Planoprotostelium</taxon>
    </lineage>
</organism>
<keyword evidence="2" id="KW-1185">Reference proteome</keyword>
<proteinExistence type="predicted"/>
<sequence length="175" mass="19848">MSLELQLEEKQKELENKIEFIRKQMIVIRAYNERFDQLDSRELKSRCMTVSSCFERVISRSEDHVLVAECPHDNLTAEAEEEGISDYRVVNRHFQLNTQASTSPSPNMPPKAYETPAELAQAAREYGGDTRREQMSYISQTGSAGQKACLREEGVSTSNITPAFLDAAKDILKNN</sequence>
<name>A0A2P6MQM4_9EUKA</name>
<dbReference type="AlphaFoldDB" id="A0A2P6MQM4"/>
<evidence type="ECO:0000313" key="2">
    <source>
        <dbReference type="Proteomes" id="UP000241769"/>
    </source>
</evidence>
<protein>
    <submittedName>
        <fullName evidence="1">Uncharacterized protein</fullName>
    </submittedName>
</protein>
<dbReference type="EMBL" id="MDYQ01000514">
    <property type="protein sequence ID" value="PRP73992.1"/>
    <property type="molecule type" value="Genomic_DNA"/>
</dbReference>
<reference evidence="1 2" key="1">
    <citation type="journal article" date="2018" name="Genome Biol. Evol.">
        <title>Multiple Roots of Fruiting Body Formation in Amoebozoa.</title>
        <authorList>
            <person name="Hillmann F."/>
            <person name="Forbes G."/>
            <person name="Novohradska S."/>
            <person name="Ferling I."/>
            <person name="Riege K."/>
            <person name="Groth M."/>
            <person name="Westermann M."/>
            <person name="Marz M."/>
            <person name="Spaller T."/>
            <person name="Winckler T."/>
            <person name="Schaap P."/>
            <person name="Glockner G."/>
        </authorList>
    </citation>
    <scope>NUCLEOTIDE SEQUENCE [LARGE SCALE GENOMIC DNA]</scope>
    <source>
        <strain evidence="1 2">Jena</strain>
    </source>
</reference>
<dbReference type="InParanoid" id="A0A2P6MQM4"/>
<dbReference type="Proteomes" id="UP000241769">
    <property type="component" value="Unassembled WGS sequence"/>
</dbReference>
<gene>
    <name evidence="1" type="ORF">PROFUN_16345</name>
</gene>